<gene>
    <name evidence="1" type="ORF">EV182_001142</name>
</gene>
<feature type="non-terminal residue" evidence="1">
    <location>
        <position position="718"/>
    </location>
</feature>
<name>A0ACC1HNK5_9FUNG</name>
<accession>A0ACC1HNK5</accession>
<sequence length="718" mass="79784">MRPGGVLRLLAARPRLAGWLLSPATILAAAILTVSPVAAIPKFNTPNSVDIHGNTCPMPDRQGLECPILCVKSFDSCPTLISAPACRNGKLLCDDGDCHDSCDGVANPCLCGFDPTDLSTTYVACPSYSRTVTAKQYDVSIKNQQVELACGIKFGILPANATVESEFDLVPEWSRGTTSDMVWLQCPTPLNKNLSFTEPIFLAFYSIVGGEFVLLVLWHLYKSSHERGVTSLRQACHQLPTEAQAPTAAASPDRPIILRGYRSDPFGLFMLSTIILITIGWLCLLAVFVADHYGGITDKEGGLFLSHQNSASIYIVVWVMTALWFAFVELARFRIVSYFRIECDPRHGQYIQVREHLEDVILMQNESRFLAAVRRINRWVARVAGFDKSITTTPVVDIRPPGPKMDDLGIRYFEYRCTRYTFDQKDARFKVMPIALDLPHSELLKLAPGLDSTEARRRMNQVGENFIRVHVPSFPRALLGEFTHYTYLYQLLALWIWFYFDYYQMGCVQVGVITISALVRTVVRLSSELRVKSLAERSSTYYVRRDGRWVKLDTKELVPGDIVAISSGMELMCDGIILTGEIVVDESSLTGEAMPIRKFAIRGDGAVYNKTTDKMNTVFAGTHVLQALDASNAQKEGEGMTKMSSMSIILSSSSLSGCSTKSIARDTVVGDLEWDSPHTTVGSRQDPTTLMLVTATRASTDKGRMIQRILFPAKYSFV</sequence>
<evidence type="ECO:0000313" key="2">
    <source>
        <dbReference type="Proteomes" id="UP001145114"/>
    </source>
</evidence>
<dbReference type="Proteomes" id="UP001145114">
    <property type="component" value="Unassembled WGS sequence"/>
</dbReference>
<proteinExistence type="predicted"/>
<protein>
    <submittedName>
        <fullName evidence="1">Uncharacterized protein</fullName>
    </submittedName>
</protein>
<evidence type="ECO:0000313" key="1">
    <source>
        <dbReference type="EMBL" id="KAJ1675504.1"/>
    </source>
</evidence>
<keyword evidence="2" id="KW-1185">Reference proteome</keyword>
<reference evidence="1" key="1">
    <citation type="submission" date="2022-06" db="EMBL/GenBank/DDBJ databases">
        <title>Phylogenomic reconstructions and comparative analyses of Kickxellomycotina fungi.</title>
        <authorList>
            <person name="Reynolds N.K."/>
            <person name="Stajich J.E."/>
            <person name="Barry K."/>
            <person name="Grigoriev I.V."/>
            <person name="Crous P."/>
            <person name="Smith M.E."/>
        </authorList>
    </citation>
    <scope>NUCLEOTIDE SEQUENCE</scope>
    <source>
        <strain evidence="1">RSA 2271</strain>
    </source>
</reference>
<dbReference type="EMBL" id="JAMZIH010005277">
    <property type="protein sequence ID" value="KAJ1675504.1"/>
    <property type="molecule type" value="Genomic_DNA"/>
</dbReference>
<comment type="caution">
    <text evidence="1">The sequence shown here is derived from an EMBL/GenBank/DDBJ whole genome shotgun (WGS) entry which is preliminary data.</text>
</comment>
<organism evidence="1 2">
    <name type="scientific">Spiromyces aspiralis</name>
    <dbReference type="NCBI Taxonomy" id="68401"/>
    <lineage>
        <taxon>Eukaryota</taxon>
        <taxon>Fungi</taxon>
        <taxon>Fungi incertae sedis</taxon>
        <taxon>Zoopagomycota</taxon>
        <taxon>Kickxellomycotina</taxon>
        <taxon>Kickxellomycetes</taxon>
        <taxon>Kickxellales</taxon>
        <taxon>Kickxellaceae</taxon>
        <taxon>Spiromyces</taxon>
    </lineage>
</organism>